<protein>
    <submittedName>
        <fullName evidence="7">HGR056Cp</fullName>
    </submittedName>
</protein>
<dbReference type="PROSITE" id="PS50089">
    <property type="entry name" value="ZF_RING_2"/>
    <property type="match status" value="1"/>
</dbReference>
<feature type="domain" description="RING-type" evidence="6">
    <location>
        <begin position="30"/>
        <end position="71"/>
    </location>
</feature>
<dbReference type="GO" id="GO:0003697">
    <property type="term" value="F:single-stranded DNA binding"/>
    <property type="evidence" value="ECO:0007669"/>
    <property type="project" value="InterPro"/>
</dbReference>
<evidence type="ECO:0000256" key="1">
    <source>
        <dbReference type="ARBA" id="ARBA00022723"/>
    </source>
</evidence>
<dbReference type="InterPro" id="IPR017907">
    <property type="entry name" value="Znf_RING_CS"/>
</dbReference>
<proteinExistence type="predicted"/>
<dbReference type="STRING" id="45286.A0A120K2R8"/>
<evidence type="ECO:0000259" key="6">
    <source>
        <dbReference type="PROSITE" id="PS50089"/>
    </source>
</evidence>
<dbReference type="InterPro" id="IPR018957">
    <property type="entry name" value="Znf_C3HC4_RING-type"/>
</dbReference>
<accession>A0A120K2R8</accession>
<feature type="region of interest" description="Disordered" evidence="5">
    <location>
        <begin position="345"/>
        <end position="377"/>
    </location>
</feature>
<sequence>MCGLLQKIVPKLGAQKHSQVIEKLIQTTVCTICHDYMYVPVMTACGHNYCYYCISNWLNNNSGELSCPQCRASISTMPALNVTLQQNLDSLLDVLDKSELEVTALLDAKEECLTEYKNDLANNELYRKVFDNTAMAVIDDEDGVARCSNCNWEVEGPVCPHCNARMRNRVNEDILNSDEYSEGELEELHNDVEEYRVRSAELIQNLEAVVGNDSDESLADALDRRFPIRQPRDFLHSEASDDSSDNYSDSRYYPESRSRRKYSQSDEDESDGDLDGFIVSDEREGNESEDSNTDTASSPVRLNTVTAPSISRFSSDSDNSEDDSEIELLEARTATTTEILLKVDKSDKEQDLDSMDGKDSDYYEHHDEEGFVSGDSLDDKVQISSQKRSRTMKHERKRKFMVIESDEE</sequence>
<dbReference type="SMART" id="SM00184">
    <property type="entry name" value="RING"/>
    <property type="match status" value="1"/>
</dbReference>
<evidence type="ECO:0000313" key="8">
    <source>
        <dbReference type="Proteomes" id="UP000243052"/>
    </source>
</evidence>
<dbReference type="GeneID" id="28725745"/>
<dbReference type="CDD" id="cd16568">
    <property type="entry name" value="RING-HC_ScPSH1-like"/>
    <property type="match status" value="1"/>
</dbReference>
<dbReference type="RefSeq" id="XP_017989391.1">
    <property type="nucleotide sequence ID" value="XM_018133902.1"/>
</dbReference>
<dbReference type="GO" id="GO:0006513">
    <property type="term" value="P:protein monoubiquitination"/>
    <property type="evidence" value="ECO:0007669"/>
    <property type="project" value="InterPro"/>
</dbReference>
<dbReference type="InterPro" id="IPR013083">
    <property type="entry name" value="Znf_RING/FYVE/PHD"/>
</dbReference>
<dbReference type="Gene3D" id="3.30.40.10">
    <property type="entry name" value="Zinc/RING finger domain, C3HC4 (zinc finger)"/>
    <property type="match status" value="1"/>
</dbReference>
<gene>
    <name evidence="7" type="ORF">AW171_hschr74430</name>
</gene>
<dbReference type="OrthoDB" id="6105938at2759"/>
<keyword evidence="8" id="KW-1185">Reference proteome</keyword>
<dbReference type="InterPro" id="IPR001841">
    <property type="entry name" value="Znf_RING"/>
</dbReference>
<keyword evidence="2 4" id="KW-0863">Zinc-finger</keyword>
<evidence type="ECO:0000313" key="7">
    <source>
        <dbReference type="EMBL" id="AMD22395.1"/>
    </source>
</evidence>
<evidence type="ECO:0000256" key="4">
    <source>
        <dbReference type="PROSITE-ProRule" id="PRU00175"/>
    </source>
</evidence>
<dbReference type="Pfam" id="PF00097">
    <property type="entry name" value="zf-C3HC4"/>
    <property type="match status" value="1"/>
</dbReference>
<keyword evidence="3" id="KW-0862">Zinc</keyword>
<evidence type="ECO:0000256" key="3">
    <source>
        <dbReference type="ARBA" id="ARBA00022833"/>
    </source>
</evidence>
<reference evidence="7 8" key="1">
    <citation type="submission" date="2016-01" db="EMBL/GenBank/DDBJ databases">
        <title>Genome sequence of the yeast Holleya sinecauda.</title>
        <authorList>
            <person name="Dietrich F.S."/>
        </authorList>
    </citation>
    <scope>NUCLEOTIDE SEQUENCE [LARGE SCALE GENOMIC DNA]</scope>
    <source>
        <strain evidence="7 8">ATCC 58844</strain>
    </source>
</reference>
<dbReference type="GO" id="GO:0061630">
    <property type="term" value="F:ubiquitin protein ligase activity"/>
    <property type="evidence" value="ECO:0007669"/>
    <property type="project" value="InterPro"/>
</dbReference>
<feature type="compositionally biased region" description="Polar residues" evidence="5">
    <location>
        <begin position="293"/>
        <end position="308"/>
    </location>
</feature>
<evidence type="ECO:0000256" key="5">
    <source>
        <dbReference type="SAM" id="MobiDB-lite"/>
    </source>
</evidence>
<name>A0A120K2R8_9SACH</name>
<keyword evidence="1" id="KW-0479">Metal-binding</keyword>
<feature type="compositionally biased region" description="Basic and acidic residues" evidence="5">
    <location>
        <begin position="345"/>
        <end position="369"/>
    </location>
</feature>
<evidence type="ECO:0000256" key="2">
    <source>
        <dbReference type="ARBA" id="ARBA00022771"/>
    </source>
</evidence>
<dbReference type="EMBL" id="CP014247">
    <property type="protein sequence ID" value="AMD22395.1"/>
    <property type="molecule type" value="Genomic_DNA"/>
</dbReference>
<dbReference type="Proteomes" id="UP000243052">
    <property type="component" value="Chromosome vii"/>
</dbReference>
<dbReference type="SUPFAM" id="SSF57850">
    <property type="entry name" value="RING/U-box"/>
    <property type="match status" value="1"/>
</dbReference>
<organism evidence="7 8">
    <name type="scientific">Eremothecium sinecaudum</name>
    <dbReference type="NCBI Taxonomy" id="45286"/>
    <lineage>
        <taxon>Eukaryota</taxon>
        <taxon>Fungi</taxon>
        <taxon>Dikarya</taxon>
        <taxon>Ascomycota</taxon>
        <taxon>Saccharomycotina</taxon>
        <taxon>Saccharomycetes</taxon>
        <taxon>Saccharomycetales</taxon>
        <taxon>Saccharomycetaceae</taxon>
        <taxon>Eremothecium</taxon>
    </lineage>
</organism>
<dbReference type="AlphaFoldDB" id="A0A120K2R8"/>
<feature type="compositionally biased region" description="Acidic residues" evidence="5">
    <location>
        <begin position="265"/>
        <end position="274"/>
    </location>
</feature>
<feature type="region of interest" description="Disordered" evidence="5">
    <location>
        <begin position="233"/>
        <end position="324"/>
    </location>
</feature>
<dbReference type="PROSITE" id="PS00518">
    <property type="entry name" value="ZF_RING_1"/>
    <property type="match status" value="1"/>
</dbReference>
<dbReference type="GO" id="GO:0006301">
    <property type="term" value="P:DNA damage tolerance"/>
    <property type="evidence" value="ECO:0007669"/>
    <property type="project" value="InterPro"/>
</dbReference>
<dbReference type="InterPro" id="IPR039577">
    <property type="entry name" value="Rad18"/>
</dbReference>
<dbReference type="PANTHER" id="PTHR14134">
    <property type="entry name" value="E3 UBIQUITIN-PROTEIN LIGASE RAD18"/>
    <property type="match status" value="1"/>
</dbReference>
<dbReference type="GO" id="GO:0008270">
    <property type="term" value="F:zinc ion binding"/>
    <property type="evidence" value="ECO:0007669"/>
    <property type="project" value="UniProtKB-KW"/>
</dbReference>